<protein>
    <recommendedName>
        <fullName evidence="3">Secreted protein</fullName>
    </recommendedName>
</protein>
<evidence type="ECO:0008006" key="3">
    <source>
        <dbReference type="Google" id="ProtNLM"/>
    </source>
</evidence>
<dbReference type="EMBL" id="LS483400">
    <property type="protein sequence ID" value="SQG53336.1"/>
    <property type="molecule type" value="Genomic_DNA"/>
</dbReference>
<evidence type="ECO:0000313" key="2">
    <source>
        <dbReference type="Proteomes" id="UP000248741"/>
    </source>
</evidence>
<reference evidence="1 2" key="1">
    <citation type="submission" date="2018-06" db="EMBL/GenBank/DDBJ databases">
        <authorList>
            <consortium name="Pathogen Informatics"/>
            <person name="Doyle S."/>
        </authorList>
    </citation>
    <scope>NUCLEOTIDE SEQUENCE [LARGE SCALE GENOMIC DNA]</scope>
    <source>
        <strain evidence="1 2">NCTC7908</strain>
    </source>
</reference>
<proteinExistence type="predicted"/>
<dbReference type="Proteomes" id="UP000248741">
    <property type="component" value="Chromosome 1"/>
</dbReference>
<name>A0ABD7MVH4_CORUL</name>
<accession>A0ABD7MVH4</accession>
<organism evidence="1 2">
    <name type="scientific">Corynebacterium ulcerans</name>
    <dbReference type="NCBI Taxonomy" id="65058"/>
    <lineage>
        <taxon>Bacteria</taxon>
        <taxon>Bacillati</taxon>
        <taxon>Actinomycetota</taxon>
        <taxon>Actinomycetes</taxon>
        <taxon>Mycobacteriales</taxon>
        <taxon>Corynebacteriaceae</taxon>
        <taxon>Corynebacterium</taxon>
    </lineage>
</organism>
<dbReference type="AlphaFoldDB" id="A0ABD7MVH4"/>
<gene>
    <name evidence="1" type="ORF">NCTC7908_02165</name>
</gene>
<dbReference type="RefSeq" id="WP_095075721.1">
    <property type="nucleotide sequence ID" value="NZ_CP068134.1"/>
</dbReference>
<sequence>MKIRDLRQSVAIIVLLAVAWTVPVAVGKIASQQTTRQVQGGKITLEAGESQVEVAAPAGFSEVISPQKARASLVKGDARISFHLATGAENQEKSLERALLVLNRKQGPAKWRGDEVRVPQAIEESGSKHDLVGRSCEIEQAIPKKCVIVGAGKLVLTVVSSGNEIDPADVVQSVRGGMAKDGAFDVDNGAQQK</sequence>
<evidence type="ECO:0000313" key="1">
    <source>
        <dbReference type="EMBL" id="SQG53336.1"/>
    </source>
</evidence>